<dbReference type="InterPro" id="IPR029058">
    <property type="entry name" value="AB_hydrolase_fold"/>
</dbReference>
<dbReference type="Proteomes" id="UP000824025">
    <property type="component" value="Unassembled WGS sequence"/>
</dbReference>
<reference evidence="4" key="2">
    <citation type="submission" date="2021-04" db="EMBL/GenBank/DDBJ databases">
        <authorList>
            <person name="Gilroy R."/>
        </authorList>
    </citation>
    <scope>NUCLEOTIDE SEQUENCE</scope>
    <source>
        <strain evidence="4">CHK192-19661</strain>
    </source>
</reference>
<dbReference type="InterPro" id="IPR000073">
    <property type="entry name" value="AB_hydrolase_1"/>
</dbReference>
<reference evidence="4" key="1">
    <citation type="journal article" date="2021" name="PeerJ">
        <title>Extensive microbial diversity within the chicken gut microbiome revealed by metagenomics and culture.</title>
        <authorList>
            <person name="Gilroy R."/>
            <person name="Ravi A."/>
            <person name="Getino M."/>
            <person name="Pursley I."/>
            <person name="Horton D.L."/>
            <person name="Alikhan N.F."/>
            <person name="Baker D."/>
            <person name="Gharbi K."/>
            <person name="Hall N."/>
            <person name="Watson M."/>
            <person name="Adriaenssens E.M."/>
            <person name="Foster-Nyarko E."/>
            <person name="Jarju S."/>
            <person name="Secka A."/>
            <person name="Antonio M."/>
            <person name="Oren A."/>
            <person name="Chaudhuri R.R."/>
            <person name="La Ragione R."/>
            <person name="Hildebrand F."/>
            <person name="Pallen M.J."/>
        </authorList>
    </citation>
    <scope>NUCLEOTIDE SEQUENCE</scope>
    <source>
        <strain evidence="4">CHK192-19661</strain>
    </source>
</reference>
<dbReference type="AlphaFoldDB" id="A0A9D2IH98"/>
<evidence type="ECO:0000259" key="3">
    <source>
        <dbReference type="Pfam" id="PF12697"/>
    </source>
</evidence>
<sequence length="303" mass="33455">MRYFKAEDFSDIIAEPVSFASDGGQMLRGFIYRPRMGPAAGLIVFSHGFGAGHHAYTTEIAFLARNGFAVLAYDGTGCVASEGKFKGFDQGPIDVAAALRFAREHEALKEFRRVVLAGHSWGAFSVCNALDADERVAGAVAMCGFISSASVMGQTGGGRFRPLVLLFTFFFRMYNRRRFGENANRSALASLLKTEKDVLLLYGEKDKTVPFRYNGKKVAEEVSGRKNIVCRLFPSKAHNVYLTEAAEEYMHGAFAEIAARTKKGGDVARLYSSLDYGKMTEEDPEVMALILSFCRRIFSECEN</sequence>
<proteinExistence type="inferred from homology"/>
<dbReference type="PANTHER" id="PTHR22946:SF9">
    <property type="entry name" value="POLYKETIDE TRANSFERASE AF380"/>
    <property type="match status" value="1"/>
</dbReference>
<dbReference type="PANTHER" id="PTHR22946">
    <property type="entry name" value="DIENELACTONE HYDROLASE DOMAIN-CONTAINING PROTEIN-RELATED"/>
    <property type="match status" value="1"/>
</dbReference>
<dbReference type="GO" id="GO:0052689">
    <property type="term" value="F:carboxylic ester hydrolase activity"/>
    <property type="evidence" value="ECO:0007669"/>
    <property type="project" value="UniProtKB-ARBA"/>
</dbReference>
<name>A0A9D2IH98_9FIRM</name>
<dbReference type="Gene3D" id="3.40.50.1820">
    <property type="entry name" value="alpha/beta hydrolase"/>
    <property type="match status" value="1"/>
</dbReference>
<comment type="caution">
    <text evidence="4">The sequence shown here is derived from an EMBL/GenBank/DDBJ whole genome shotgun (WGS) entry which is preliminary data.</text>
</comment>
<evidence type="ECO:0000313" key="5">
    <source>
        <dbReference type="Proteomes" id="UP000824025"/>
    </source>
</evidence>
<protein>
    <submittedName>
        <fullName evidence="4">Alpha/beta fold hydrolase</fullName>
    </submittedName>
</protein>
<evidence type="ECO:0000256" key="1">
    <source>
        <dbReference type="ARBA" id="ARBA00022801"/>
    </source>
</evidence>
<gene>
    <name evidence="4" type="ORF">H9726_00850</name>
</gene>
<accession>A0A9D2IH98</accession>
<keyword evidence="1 4" id="KW-0378">Hydrolase</keyword>
<evidence type="ECO:0000313" key="4">
    <source>
        <dbReference type="EMBL" id="HIZ09010.1"/>
    </source>
</evidence>
<comment type="similarity">
    <text evidence="2">Belongs to the AB hydrolase superfamily. FUS2 hydrolase family.</text>
</comment>
<feature type="domain" description="AB hydrolase-1" evidence="3">
    <location>
        <begin position="43"/>
        <end position="169"/>
    </location>
</feature>
<evidence type="ECO:0000256" key="2">
    <source>
        <dbReference type="ARBA" id="ARBA00038115"/>
    </source>
</evidence>
<organism evidence="4 5">
    <name type="scientific">Candidatus Borkfalkia avicola</name>
    <dbReference type="NCBI Taxonomy" id="2838503"/>
    <lineage>
        <taxon>Bacteria</taxon>
        <taxon>Bacillati</taxon>
        <taxon>Bacillota</taxon>
        <taxon>Clostridia</taxon>
        <taxon>Christensenellales</taxon>
        <taxon>Christensenellaceae</taxon>
        <taxon>Candidatus Borkfalkia</taxon>
    </lineage>
</organism>
<dbReference type="SUPFAM" id="SSF53474">
    <property type="entry name" value="alpha/beta-Hydrolases"/>
    <property type="match status" value="1"/>
</dbReference>
<dbReference type="Pfam" id="PF12697">
    <property type="entry name" value="Abhydrolase_6"/>
    <property type="match status" value="1"/>
</dbReference>
<dbReference type="EMBL" id="DXCF01000003">
    <property type="protein sequence ID" value="HIZ09010.1"/>
    <property type="molecule type" value="Genomic_DNA"/>
</dbReference>
<dbReference type="InterPro" id="IPR050261">
    <property type="entry name" value="FrsA_esterase"/>
</dbReference>